<dbReference type="PANTHER" id="PTHR42956:SF1">
    <property type="entry name" value="NITROGENASE IRON-MOLYBDENUM COFACTOR BIOSYNTHESIS PROTEIN NIFE"/>
    <property type="match status" value="1"/>
</dbReference>
<evidence type="ECO:0000313" key="2">
    <source>
        <dbReference type="EMBL" id="MDQ0204528.1"/>
    </source>
</evidence>
<gene>
    <name evidence="2" type="ORF">J2S01_002256</name>
</gene>
<keyword evidence="2" id="KW-0560">Oxidoreductase</keyword>
<dbReference type="EMBL" id="JAUSUE010000017">
    <property type="protein sequence ID" value="MDQ0204528.1"/>
    <property type="molecule type" value="Genomic_DNA"/>
</dbReference>
<dbReference type="InterPro" id="IPR000510">
    <property type="entry name" value="Nase/OxRdtase_comp1"/>
</dbReference>
<dbReference type="GO" id="GO:0016163">
    <property type="term" value="F:nitrogenase activity"/>
    <property type="evidence" value="ECO:0007669"/>
    <property type="project" value="UniProtKB-EC"/>
</dbReference>
<comment type="caution">
    <text evidence="2">The sequence shown here is derived from an EMBL/GenBank/DDBJ whole genome shotgun (WGS) entry which is preliminary data.</text>
</comment>
<accession>A0ABT9Y9L3</accession>
<organism evidence="2 3">
    <name type="scientific">Pectinatus haikarae</name>
    <dbReference type="NCBI Taxonomy" id="349096"/>
    <lineage>
        <taxon>Bacteria</taxon>
        <taxon>Bacillati</taxon>
        <taxon>Bacillota</taxon>
        <taxon>Negativicutes</taxon>
        <taxon>Selenomonadales</taxon>
        <taxon>Selenomonadaceae</taxon>
        <taxon>Pectinatus</taxon>
    </lineage>
</organism>
<sequence length="504" mass="56102">MQKKINLDISEVQPREQRLGTIIAWDGDIEELHRQSNFAGRAAGCGSGKGCRLCELQGPFSQGSVCSEQMVECQAGNVRDAVLIQHAPIGCGAGQVPYNSIYRNGLAMRGHKVENIRIINTNLGEDDVVFGAADKLRSAIDSAWTRYEPKAIFIATSCATGIIGEDVESIAREKQEEIGVPIIPMACEGFRSKHWSTGFDATQHGILRQLVRKNPKKQEDLVNVINLWGSDVFTPMLANLNLRVNYVIDLASVEDLAKMSEAAATVGFCYTLSSYLAAALEQHFGVPEVKAPMPYGFAGTDAWLRELARVTHREELAEKYIENEHKRVLPRIAELKEKLKGIKGYVATGSAYSHGLIQVLRELDVEVNGSLVFHHDPVYDSGDEKEDSLGHLLKNYGNVENFHVSNRQQYQLYAFLQKVHPDFMLIRHNGLAPLASRLGIPAAPLGDEHIAIGYQGIINLGETILDILARKKFHNSIKAHVKLPYTDWWIKQKDPYILARQNKI</sequence>
<dbReference type="PANTHER" id="PTHR42956">
    <property type="entry name" value="NITROGENASE IRON-MOLYBDENUM COFACTOR BIOSYNTHESIS PROTEIN NIFE"/>
    <property type="match status" value="1"/>
</dbReference>
<dbReference type="SUPFAM" id="SSF53807">
    <property type="entry name" value="Helical backbone' metal receptor"/>
    <property type="match status" value="1"/>
</dbReference>
<protein>
    <submittedName>
        <fullName evidence="2">Nitrogenase molybdenum-iron protein alpha chain</fullName>
        <ecNumber evidence="2">1.18.6.1</ecNumber>
    </submittedName>
</protein>
<name>A0ABT9Y9L3_9FIRM</name>
<dbReference type="Pfam" id="PF00148">
    <property type="entry name" value="Oxidored_nitro"/>
    <property type="match status" value="1"/>
</dbReference>
<dbReference type="RefSeq" id="WP_196605548.1">
    <property type="nucleotide sequence ID" value="NZ_CP116940.1"/>
</dbReference>
<proteinExistence type="predicted"/>
<feature type="domain" description="Nitrogenase/oxidoreductase component 1" evidence="1">
    <location>
        <begin position="75"/>
        <end position="467"/>
    </location>
</feature>
<keyword evidence="3" id="KW-1185">Reference proteome</keyword>
<reference evidence="2 3" key="1">
    <citation type="submission" date="2023-07" db="EMBL/GenBank/DDBJ databases">
        <title>Genomic Encyclopedia of Type Strains, Phase IV (KMG-IV): sequencing the most valuable type-strain genomes for metagenomic binning, comparative biology and taxonomic classification.</title>
        <authorList>
            <person name="Goeker M."/>
        </authorList>
    </citation>
    <scope>NUCLEOTIDE SEQUENCE [LARGE SCALE GENOMIC DNA]</scope>
    <source>
        <strain evidence="2 3">DSM 16980</strain>
    </source>
</reference>
<evidence type="ECO:0000259" key="1">
    <source>
        <dbReference type="Pfam" id="PF00148"/>
    </source>
</evidence>
<dbReference type="Gene3D" id="3.40.50.1980">
    <property type="entry name" value="Nitrogenase molybdenum iron protein domain"/>
    <property type="match status" value="3"/>
</dbReference>
<evidence type="ECO:0000313" key="3">
    <source>
        <dbReference type="Proteomes" id="UP001239167"/>
    </source>
</evidence>
<dbReference type="Proteomes" id="UP001239167">
    <property type="component" value="Unassembled WGS sequence"/>
</dbReference>
<dbReference type="EC" id="1.18.6.1" evidence="2"/>
<dbReference type="InterPro" id="IPR049939">
    <property type="entry name" value="NifE-like"/>
</dbReference>